<dbReference type="Gene3D" id="3.30.1690.10">
    <property type="entry name" value="TcpA-like pilin"/>
    <property type="match status" value="1"/>
</dbReference>
<proteinExistence type="predicted"/>
<gene>
    <name evidence="2" type="ORF">A9404_01765</name>
</gene>
<dbReference type="InterPro" id="IPR045584">
    <property type="entry name" value="Pilin-like"/>
</dbReference>
<accession>A0A191ZEG9</accession>
<evidence type="ECO:0000256" key="1">
    <source>
        <dbReference type="SAM" id="Phobius"/>
    </source>
</evidence>
<dbReference type="Proteomes" id="UP000078596">
    <property type="component" value="Chromosome"/>
</dbReference>
<keyword evidence="3" id="KW-1185">Reference proteome</keyword>
<keyword evidence="1" id="KW-1133">Transmembrane helix</keyword>
<dbReference type="EMBL" id="CP016027">
    <property type="protein sequence ID" value="ANJ66271.1"/>
    <property type="molecule type" value="Genomic_DNA"/>
</dbReference>
<organism evidence="2 3">
    <name type="scientific">Halothiobacillus diazotrophicus</name>
    <dbReference type="NCBI Taxonomy" id="1860122"/>
    <lineage>
        <taxon>Bacteria</taxon>
        <taxon>Pseudomonadati</taxon>
        <taxon>Pseudomonadota</taxon>
        <taxon>Gammaproteobacteria</taxon>
        <taxon>Chromatiales</taxon>
        <taxon>Halothiobacillaceae</taxon>
        <taxon>Halothiobacillus</taxon>
    </lineage>
</organism>
<evidence type="ECO:0000313" key="2">
    <source>
        <dbReference type="EMBL" id="ANJ66271.1"/>
    </source>
</evidence>
<dbReference type="AlphaFoldDB" id="A0A191ZEG9"/>
<keyword evidence="1" id="KW-0472">Membrane</keyword>
<sequence>MSHTTDEAGPVALGNTPSKRPITRFIPRILFILFIGGAIAGSFCWYWPAKHEVKRVYAIVHDIRAAAAQGEFQAADQSGQQGKYAGLTLAKGAELGIGKGIGSPVWVNQWGGHIEVKPVQDGARFQLMDNNLPARACSDLAVIDTAYNLGKRSHTEPEAPFAVWINGAVIRAWGGALDKWGISKACNHSSNTVTLELK</sequence>
<name>A0A191ZEG9_9GAMM</name>
<feature type="transmembrane region" description="Helical" evidence="1">
    <location>
        <begin position="29"/>
        <end position="48"/>
    </location>
</feature>
<evidence type="ECO:0000313" key="3">
    <source>
        <dbReference type="Proteomes" id="UP000078596"/>
    </source>
</evidence>
<reference evidence="2 3" key="1">
    <citation type="submission" date="2016-06" db="EMBL/GenBank/DDBJ databases">
        <title>Insight into the functional genes involving in sulfur oxidation in Pearl River water.</title>
        <authorList>
            <person name="Luo J."/>
            <person name="Tan X."/>
            <person name="Lin W."/>
        </authorList>
    </citation>
    <scope>NUCLEOTIDE SEQUENCE [LARGE SCALE GENOMIC DNA]</scope>
    <source>
        <strain evidence="2 3">LS2</strain>
    </source>
</reference>
<dbReference type="SUPFAM" id="SSF54523">
    <property type="entry name" value="Pili subunits"/>
    <property type="match status" value="1"/>
</dbReference>
<dbReference type="KEGG" id="haz:A9404_01765"/>
<keyword evidence="1" id="KW-0812">Transmembrane</keyword>
<protein>
    <submittedName>
        <fullName evidence="2">Uncharacterized protein</fullName>
    </submittedName>
</protein>